<dbReference type="InterPro" id="IPR033985">
    <property type="entry name" value="SusD-like_N"/>
</dbReference>
<comment type="caution">
    <text evidence="3">The sequence shown here is derived from an EMBL/GenBank/DDBJ whole genome shotgun (WGS) entry which is preliminary data.</text>
</comment>
<feature type="domain" description="SusD-like N-terminal" evidence="2">
    <location>
        <begin position="25"/>
        <end position="227"/>
    </location>
</feature>
<accession>A0AAW4ZBQ0</accession>
<dbReference type="Proteomes" id="UP001200544">
    <property type="component" value="Unassembled WGS sequence"/>
</dbReference>
<reference evidence="3" key="1">
    <citation type="submission" date="2021-07" db="EMBL/GenBank/DDBJ databases">
        <title>Comparative genomics of Bacteroides fragilis group isolates reveals species-dependent resistance mechanisms and validates clinical tools for resistance prediction.</title>
        <authorList>
            <person name="Wallace M.J."/>
            <person name="Jean S."/>
            <person name="Wallace M.A."/>
            <person name="Carey-Ann B.D."/>
            <person name="Dantas G."/>
        </authorList>
    </citation>
    <scope>NUCLEOTIDE SEQUENCE</scope>
    <source>
        <strain evidence="3">BJH_160</strain>
    </source>
</reference>
<evidence type="ECO:0000256" key="1">
    <source>
        <dbReference type="SAM" id="SignalP"/>
    </source>
</evidence>
<name>A0AAW4ZBQ0_BACT4</name>
<dbReference type="SUPFAM" id="SSF48452">
    <property type="entry name" value="TPR-like"/>
    <property type="match status" value="1"/>
</dbReference>
<protein>
    <submittedName>
        <fullName evidence="3">RagB/SusD family nutrient uptake outer membrane protein</fullName>
    </submittedName>
</protein>
<keyword evidence="1" id="KW-0732">Signal</keyword>
<dbReference type="PROSITE" id="PS51257">
    <property type="entry name" value="PROKAR_LIPOPROTEIN"/>
    <property type="match status" value="1"/>
</dbReference>
<feature type="chain" id="PRO_5043408708" evidence="1">
    <location>
        <begin position="24"/>
        <end position="534"/>
    </location>
</feature>
<evidence type="ECO:0000313" key="3">
    <source>
        <dbReference type="EMBL" id="MCE9238170.1"/>
    </source>
</evidence>
<dbReference type="EMBL" id="JAHYQA010000007">
    <property type="protein sequence ID" value="MCE9238170.1"/>
    <property type="molecule type" value="Genomic_DNA"/>
</dbReference>
<feature type="signal peptide" evidence="1">
    <location>
        <begin position="1"/>
        <end position="23"/>
    </location>
</feature>
<dbReference type="Gene3D" id="1.25.40.390">
    <property type="match status" value="1"/>
</dbReference>
<gene>
    <name evidence="3" type="ORF">K0H07_13565</name>
</gene>
<evidence type="ECO:0000259" key="2">
    <source>
        <dbReference type="Pfam" id="PF14322"/>
    </source>
</evidence>
<dbReference type="Pfam" id="PF14322">
    <property type="entry name" value="SusD-like_3"/>
    <property type="match status" value="1"/>
</dbReference>
<proteinExistence type="predicted"/>
<sequence length="534" mass="59413">MKMKKYIILASIATAFIFGLSSCSDFLDELPDNRTELTPDNVSKILLAAYPTTAICEMAEMASDNTDAYPNNFSAFNRLQEDLYKWEDSSEREDDSPSALWESCYIAIAACNQALKVVEDAGSPASLDPVKGEALVCRAYAHFQLANIFCKAYSSATAKTDLGIPYMKDVETTVLPSYDRGTLEDVYKNIEADLLAGMDLIRDDVYSVPKYHFTRKAAYAFAARFYLYYVQPDLSNYDEVIRFADRVLGNNASAVVRDWESLGALDLNGDVAPNAYVDASNSANLLLVSAHSYWGYVHAPYGLGERYAHGPLAAMETCRSSGLWGDYSSNKAASVYYLYPWSNSSALPTKVILQKVAQYKEMVDPVAGTINGHIINAAFTTDETLLCRAEAYIMKGPGFYQQAIADLNVWQSAFTRSTTPLTVEAIDTYYGNMPYYTLPAPTVKKELHPAFTIADRTQENLIHCLLHARRVMTLHEGLRWLDIKRFGIVIYRRYITSSGMFGASDVLATDDPRRAIQIPSDVISAGMKPNPRNK</sequence>
<evidence type="ECO:0000313" key="4">
    <source>
        <dbReference type="Proteomes" id="UP001200544"/>
    </source>
</evidence>
<dbReference type="AlphaFoldDB" id="A0AAW4ZBQ0"/>
<organism evidence="3 4">
    <name type="scientific">Bacteroides thetaiotaomicron</name>
    <dbReference type="NCBI Taxonomy" id="818"/>
    <lineage>
        <taxon>Bacteria</taxon>
        <taxon>Pseudomonadati</taxon>
        <taxon>Bacteroidota</taxon>
        <taxon>Bacteroidia</taxon>
        <taxon>Bacteroidales</taxon>
        <taxon>Bacteroidaceae</taxon>
        <taxon>Bacteroides</taxon>
    </lineage>
</organism>
<dbReference type="InterPro" id="IPR011990">
    <property type="entry name" value="TPR-like_helical_dom_sf"/>
</dbReference>